<protein>
    <submittedName>
        <fullName evidence="2">Uncharacterized protein</fullName>
    </submittedName>
</protein>
<sequence length="141" mass="15860">MKLGQITNEETIRLEIARAEARKRRSEDVATIVSLVMKQILELQTQEKVTAEKEAATKLNLQRAAEEESLRQHTQTLVKVGEEKPKATKLEYVTAPEPQYGTSEFARMLPDFLKDLDPLSGNIHPASTHKAREYQGSGIES</sequence>
<reference evidence="2 3" key="1">
    <citation type="submission" date="2015-05" db="EMBL/GenBank/DDBJ databases">
        <title>Distinctive expansion of gene families associated with plant cell wall degradation and secondary metabolism in the genomes of grapevine trunk pathogens.</title>
        <authorList>
            <person name="Lawrence D.P."/>
            <person name="Travadon R."/>
            <person name="Rolshausen P.E."/>
            <person name="Baumgartner K."/>
        </authorList>
    </citation>
    <scope>NUCLEOTIDE SEQUENCE [LARGE SCALE GENOMIC DNA]</scope>
    <source>
        <strain evidence="2">UCRPC4</strain>
    </source>
</reference>
<keyword evidence="3" id="KW-1185">Reference proteome</keyword>
<proteinExistence type="predicted"/>
<comment type="caution">
    <text evidence="2">The sequence shown here is derived from an EMBL/GenBank/DDBJ whole genome shotgun (WGS) entry which is preliminary data.</text>
</comment>
<reference evidence="2 3" key="2">
    <citation type="submission" date="2015-05" db="EMBL/GenBank/DDBJ databases">
        <authorList>
            <person name="Morales-Cruz A."/>
            <person name="Amrine K.C."/>
            <person name="Cantu D."/>
        </authorList>
    </citation>
    <scope>NUCLEOTIDE SEQUENCE [LARGE SCALE GENOMIC DNA]</scope>
    <source>
        <strain evidence="2">UCRPC4</strain>
    </source>
</reference>
<dbReference type="EMBL" id="LCWF01000177">
    <property type="protein sequence ID" value="KKY15745.1"/>
    <property type="molecule type" value="Genomic_DNA"/>
</dbReference>
<name>A0A0G2GFE4_PHACM</name>
<accession>A0A0G2GFE4</accession>
<gene>
    <name evidence="2" type="ORF">UCRPC4_g06181</name>
</gene>
<dbReference type="AlphaFoldDB" id="A0A0G2GFE4"/>
<evidence type="ECO:0000313" key="2">
    <source>
        <dbReference type="EMBL" id="KKY15745.1"/>
    </source>
</evidence>
<feature type="region of interest" description="Disordered" evidence="1">
    <location>
        <begin position="120"/>
        <end position="141"/>
    </location>
</feature>
<dbReference type="Proteomes" id="UP000053317">
    <property type="component" value="Unassembled WGS sequence"/>
</dbReference>
<evidence type="ECO:0000256" key="1">
    <source>
        <dbReference type="SAM" id="MobiDB-lite"/>
    </source>
</evidence>
<evidence type="ECO:0000313" key="3">
    <source>
        <dbReference type="Proteomes" id="UP000053317"/>
    </source>
</evidence>
<organism evidence="2 3">
    <name type="scientific">Phaeomoniella chlamydospora</name>
    <name type="common">Phaeoacremonium chlamydosporum</name>
    <dbReference type="NCBI Taxonomy" id="158046"/>
    <lineage>
        <taxon>Eukaryota</taxon>
        <taxon>Fungi</taxon>
        <taxon>Dikarya</taxon>
        <taxon>Ascomycota</taxon>
        <taxon>Pezizomycotina</taxon>
        <taxon>Eurotiomycetes</taxon>
        <taxon>Chaetothyriomycetidae</taxon>
        <taxon>Phaeomoniellales</taxon>
        <taxon>Phaeomoniellaceae</taxon>
        <taxon>Phaeomoniella</taxon>
    </lineage>
</organism>